<dbReference type="Gene3D" id="1.20.1740.10">
    <property type="entry name" value="Amino acid/polyamine transporter I"/>
    <property type="match status" value="1"/>
</dbReference>
<dbReference type="PIRSF" id="PIRSF006060">
    <property type="entry name" value="AA_transporter"/>
    <property type="match status" value="1"/>
</dbReference>
<feature type="transmembrane region" description="Helical" evidence="5">
    <location>
        <begin position="278"/>
        <end position="297"/>
    </location>
</feature>
<feature type="transmembrane region" description="Helical" evidence="5">
    <location>
        <begin position="95"/>
        <end position="118"/>
    </location>
</feature>
<dbReference type="STRING" id="263820.PTO0139"/>
<dbReference type="PANTHER" id="PTHR42770">
    <property type="entry name" value="AMINO ACID TRANSPORTER-RELATED"/>
    <property type="match status" value="1"/>
</dbReference>
<name>Q6L2S8_PICTO</name>
<dbReference type="AlphaFoldDB" id="Q6L2S8"/>
<feature type="transmembrane region" description="Helical" evidence="5">
    <location>
        <begin position="401"/>
        <end position="419"/>
    </location>
</feature>
<dbReference type="EMBL" id="AE017261">
    <property type="protein sequence ID" value="AAT42724.1"/>
    <property type="molecule type" value="Genomic_DNA"/>
</dbReference>
<dbReference type="GO" id="GO:0016020">
    <property type="term" value="C:membrane"/>
    <property type="evidence" value="ECO:0007669"/>
    <property type="project" value="UniProtKB-SubCell"/>
</dbReference>
<feature type="transmembrane region" description="Helical" evidence="5">
    <location>
        <begin position="124"/>
        <end position="145"/>
    </location>
</feature>
<evidence type="ECO:0000313" key="8">
    <source>
        <dbReference type="Proteomes" id="UP000000438"/>
    </source>
</evidence>
<dbReference type="Proteomes" id="UP000000438">
    <property type="component" value="Chromosome"/>
</dbReference>
<dbReference type="FunCoup" id="Q6L2S8">
    <property type="interactions" value="2"/>
</dbReference>
<dbReference type="InterPro" id="IPR004841">
    <property type="entry name" value="AA-permease/SLC12A_dom"/>
</dbReference>
<proteinExistence type="predicted"/>
<dbReference type="KEGG" id="pto:PTO0139"/>
<dbReference type="Pfam" id="PF00324">
    <property type="entry name" value="AA_permease"/>
    <property type="match status" value="1"/>
</dbReference>
<feature type="transmembrane region" description="Helical" evidence="5">
    <location>
        <begin position="425"/>
        <end position="446"/>
    </location>
</feature>
<feature type="transmembrane region" description="Helical" evidence="5">
    <location>
        <begin position="157"/>
        <end position="179"/>
    </location>
</feature>
<feature type="transmembrane region" description="Helical" evidence="5">
    <location>
        <begin position="362"/>
        <end position="380"/>
    </location>
</feature>
<feature type="transmembrane region" description="Helical" evidence="5">
    <location>
        <begin position="235"/>
        <end position="258"/>
    </location>
</feature>
<keyword evidence="4 5" id="KW-0472">Membrane</keyword>
<dbReference type="PANTHER" id="PTHR42770:SF11">
    <property type="entry name" value="INNER MEMBRANE TRANSPORT PROTEIN YBAT"/>
    <property type="match status" value="1"/>
</dbReference>
<feature type="transmembrane region" description="Helical" evidence="5">
    <location>
        <begin position="191"/>
        <end position="214"/>
    </location>
</feature>
<dbReference type="GO" id="GO:0055085">
    <property type="term" value="P:transmembrane transport"/>
    <property type="evidence" value="ECO:0007669"/>
    <property type="project" value="InterPro"/>
</dbReference>
<dbReference type="OrthoDB" id="43026at2157"/>
<evidence type="ECO:0000256" key="3">
    <source>
        <dbReference type="ARBA" id="ARBA00022989"/>
    </source>
</evidence>
<evidence type="ECO:0000256" key="1">
    <source>
        <dbReference type="ARBA" id="ARBA00004141"/>
    </source>
</evidence>
<organism evidence="7 8">
    <name type="scientific">Picrophilus torridus (strain ATCC 700027 / DSM 9790 / JCM 10055 / NBRC 100828 / KAW 2/3)</name>
    <dbReference type="NCBI Taxonomy" id="1122961"/>
    <lineage>
        <taxon>Archaea</taxon>
        <taxon>Methanobacteriati</taxon>
        <taxon>Thermoplasmatota</taxon>
        <taxon>Thermoplasmata</taxon>
        <taxon>Thermoplasmatales</taxon>
        <taxon>Picrophilaceae</taxon>
        <taxon>Picrophilus</taxon>
    </lineage>
</organism>
<feature type="transmembrane region" description="Helical" evidence="5">
    <location>
        <begin position="12"/>
        <end position="31"/>
    </location>
</feature>
<feature type="transmembrane region" description="Helical" evidence="5">
    <location>
        <begin position="336"/>
        <end position="356"/>
    </location>
</feature>
<dbReference type="PaxDb" id="263820-PTO0139"/>
<sequence>MNKSLKKDSLNVYNIIFQGVAGSAPAGAAVATLTGSAAFALGSLPLSAVIAFIIVLINAVIINRISKYVAGAGGYYAYSRDGLGSFAGIFTGWMYIMYQIMSLAFIALSVAIFLPALIETVFGIMLPSYLWFILLIIIISFGYFVSFSGVKNSVRYAMVMATIEVIVIALVSILIITIRPSINTASVFTPVYAKGGFTGVMLGVLFMYTAFSGFGTATPLGEEAQNAKKVIGRGVVISVIVLGLFFILASYAFTVGWGPENMLSYSQELVPGVILSKNYLGIAGAIVVTVLFVNSLFTDSVVFTNSLSRVVFSMSRDNVLPGILSNVHEHRRTPHVAAGIMAIIGFIIAAISVVTLGGFNAFLYMGIGATLSALVVHMIANASLPGIINKMRKKLNIFMDIALPVISIAILGFVFYGSFISINKIVIIASITFGIWLILGIIYSFISMEKFSHPVIDK</sequence>
<evidence type="ECO:0000259" key="6">
    <source>
        <dbReference type="Pfam" id="PF00324"/>
    </source>
</evidence>
<dbReference type="InterPro" id="IPR050367">
    <property type="entry name" value="APC_superfamily"/>
</dbReference>
<keyword evidence="3 5" id="KW-1133">Transmembrane helix</keyword>
<evidence type="ECO:0000256" key="4">
    <source>
        <dbReference type="ARBA" id="ARBA00023136"/>
    </source>
</evidence>
<evidence type="ECO:0000256" key="5">
    <source>
        <dbReference type="SAM" id="Phobius"/>
    </source>
</evidence>
<protein>
    <submittedName>
        <fullName evidence="7">Amino acid permease</fullName>
    </submittedName>
</protein>
<feature type="domain" description="Amino acid permease/ SLC12A" evidence="6">
    <location>
        <begin position="15"/>
        <end position="423"/>
    </location>
</feature>
<dbReference type="HOGENOM" id="CLU_007946_20_3_2"/>
<dbReference type="RefSeq" id="WP_011176940.1">
    <property type="nucleotide sequence ID" value="NC_005877.1"/>
</dbReference>
<evidence type="ECO:0000313" key="7">
    <source>
        <dbReference type="EMBL" id="AAT42724.1"/>
    </source>
</evidence>
<comment type="subcellular location">
    <subcellularLocation>
        <location evidence="1">Membrane</location>
        <topology evidence="1">Multi-pass membrane protein</topology>
    </subcellularLocation>
</comment>
<dbReference type="GeneID" id="2843984"/>
<gene>
    <name evidence="7" type="ordered locus">PTO0139</name>
</gene>
<evidence type="ECO:0000256" key="2">
    <source>
        <dbReference type="ARBA" id="ARBA00022692"/>
    </source>
</evidence>
<feature type="transmembrane region" description="Helical" evidence="5">
    <location>
        <begin position="37"/>
        <end position="61"/>
    </location>
</feature>
<dbReference type="InParanoid" id="Q6L2S8"/>
<keyword evidence="2 5" id="KW-0812">Transmembrane</keyword>
<dbReference type="eggNOG" id="arCOG03649">
    <property type="taxonomic scope" value="Archaea"/>
</dbReference>
<reference evidence="7 8" key="1">
    <citation type="journal article" date="2004" name="Proc. Natl. Acad. Sci. U.S.A.">
        <title>Genome sequence of Picrophilus torridus and its implications for life around pH 0.</title>
        <authorList>
            <person name="Futterer O."/>
            <person name="Angelov A."/>
            <person name="Liesegang H."/>
            <person name="Gottschalk G."/>
            <person name="Schleper C."/>
            <person name="Schepers B."/>
            <person name="Dock C."/>
            <person name="Antranikian G."/>
            <person name="Liebl W."/>
        </authorList>
    </citation>
    <scope>NUCLEOTIDE SEQUENCE [LARGE SCALE GENOMIC DNA]</scope>
    <source>
        <strain evidence="8">ATCC 700027 / DSM 9790 / JCM 10055 / NBRC 100828</strain>
    </source>
</reference>
<accession>Q6L2S8</accession>